<dbReference type="Pfam" id="PF07238">
    <property type="entry name" value="PilZ"/>
    <property type="match status" value="1"/>
</dbReference>
<evidence type="ECO:0000259" key="1">
    <source>
        <dbReference type="Pfam" id="PF07238"/>
    </source>
</evidence>
<sequence length="102" mass="11298">MLVDQSELGEKRDFLRMTVDCKVSFTELESGTSSEGRALNLSGRGVLFRSDKELKLGSQLDLHVIPDGSAVPPLNAKVEVVRVEMMEAEKSYEIGALILEMR</sequence>
<dbReference type="OrthoDB" id="5290589at2"/>
<name>A0A1T2L8N5_9GAMM</name>
<dbReference type="RefSeq" id="WP_078482709.1">
    <property type="nucleotide sequence ID" value="NZ_MPRL01000009.1"/>
</dbReference>
<dbReference type="Gene3D" id="2.40.10.220">
    <property type="entry name" value="predicted glycosyltransferase like domains"/>
    <property type="match status" value="1"/>
</dbReference>
<comment type="caution">
    <text evidence="2">The sequence shown here is derived from an EMBL/GenBank/DDBJ whole genome shotgun (WGS) entry which is preliminary data.</text>
</comment>
<dbReference type="AlphaFoldDB" id="A0A1T2L8N5"/>
<accession>A0A1T2L8N5</accession>
<proteinExistence type="predicted"/>
<protein>
    <recommendedName>
        <fullName evidence="1">PilZ domain-containing protein</fullName>
    </recommendedName>
</protein>
<dbReference type="SUPFAM" id="SSF141371">
    <property type="entry name" value="PilZ domain-like"/>
    <property type="match status" value="1"/>
</dbReference>
<evidence type="ECO:0000313" key="2">
    <source>
        <dbReference type="EMBL" id="OOZ41459.1"/>
    </source>
</evidence>
<gene>
    <name evidence="2" type="ORF">BOW53_03540</name>
</gene>
<dbReference type="EMBL" id="MPRL01000009">
    <property type="protein sequence ID" value="OOZ41459.1"/>
    <property type="molecule type" value="Genomic_DNA"/>
</dbReference>
<dbReference type="GO" id="GO:0035438">
    <property type="term" value="F:cyclic-di-GMP binding"/>
    <property type="evidence" value="ECO:0007669"/>
    <property type="project" value="InterPro"/>
</dbReference>
<keyword evidence="3" id="KW-1185">Reference proteome</keyword>
<feature type="domain" description="PilZ" evidence="1">
    <location>
        <begin position="10"/>
        <end position="90"/>
    </location>
</feature>
<evidence type="ECO:0000313" key="3">
    <source>
        <dbReference type="Proteomes" id="UP000191110"/>
    </source>
</evidence>
<dbReference type="InterPro" id="IPR009875">
    <property type="entry name" value="PilZ_domain"/>
</dbReference>
<organism evidence="2 3">
    <name type="scientific">Solemya pervernicosa gill symbiont</name>
    <dbReference type="NCBI Taxonomy" id="642797"/>
    <lineage>
        <taxon>Bacteria</taxon>
        <taxon>Pseudomonadati</taxon>
        <taxon>Pseudomonadota</taxon>
        <taxon>Gammaproteobacteria</taxon>
        <taxon>sulfur-oxidizing symbionts</taxon>
    </lineage>
</organism>
<dbReference type="Proteomes" id="UP000191110">
    <property type="component" value="Unassembled WGS sequence"/>
</dbReference>
<reference evidence="2 3" key="1">
    <citation type="submission" date="2016-11" db="EMBL/GenBank/DDBJ databases">
        <title>Mixed transmission modes and dynamic genome evolution in an obligate animal-bacterial symbiosis.</title>
        <authorList>
            <person name="Russell S.L."/>
            <person name="Corbett-Detig R.B."/>
            <person name="Cavanaugh C.M."/>
        </authorList>
    </citation>
    <scope>NUCLEOTIDE SEQUENCE [LARGE SCALE GENOMIC DNA]</scope>
    <source>
        <strain evidence="2">Sveles-Q1</strain>
    </source>
</reference>